<dbReference type="AlphaFoldDB" id="A0A1G2BNY2"/>
<comment type="subcellular location">
    <subcellularLocation>
        <location evidence="1">Membrane</location>
        <topology evidence="1">Multi-pass membrane protein</topology>
    </subcellularLocation>
</comment>
<organism evidence="8 9">
    <name type="scientific">Candidatus Komeilibacteria bacterium RIFCSPLOWO2_02_FULL_48_11</name>
    <dbReference type="NCBI Taxonomy" id="1798553"/>
    <lineage>
        <taxon>Bacteria</taxon>
        <taxon>Candidatus Komeiliibacteriota</taxon>
    </lineage>
</organism>
<feature type="transmembrane region" description="Helical" evidence="6">
    <location>
        <begin position="129"/>
        <end position="149"/>
    </location>
</feature>
<evidence type="ECO:0000256" key="3">
    <source>
        <dbReference type="ARBA" id="ARBA00022692"/>
    </source>
</evidence>
<dbReference type="InterPro" id="IPR007267">
    <property type="entry name" value="GtrA_DPMS_TM"/>
</dbReference>
<keyword evidence="3 6" id="KW-0812">Transmembrane</keyword>
<feature type="domain" description="GtrA/DPMS transmembrane" evidence="7">
    <location>
        <begin position="39"/>
        <end position="155"/>
    </location>
</feature>
<feature type="transmembrane region" description="Helical" evidence="6">
    <location>
        <begin position="64"/>
        <end position="84"/>
    </location>
</feature>
<comment type="similarity">
    <text evidence="2">Belongs to the GtrA family.</text>
</comment>
<dbReference type="STRING" id="1798553.A3H70_03890"/>
<evidence type="ECO:0000256" key="4">
    <source>
        <dbReference type="ARBA" id="ARBA00022989"/>
    </source>
</evidence>
<feature type="transmembrane region" description="Helical" evidence="6">
    <location>
        <begin position="104"/>
        <end position="123"/>
    </location>
</feature>
<evidence type="ECO:0000313" key="9">
    <source>
        <dbReference type="Proteomes" id="UP000178109"/>
    </source>
</evidence>
<evidence type="ECO:0000313" key="8">
    <source>
        <dbReference type="EMBL" id="OGY90845.1"/>
    </source>
</evidence>
<dbReference type="PANTHER" id="PTHR38459">
    <property type="entry name" value="PROPHAGE BACTOPRENOL-LINKED GLUCOSE TRANSLOCASE HOMOLOG"/>
    <property type="match status" value="1"/>
</dbReference>
<evidence type="ECO:0000256" key="1">
    <source>
        <dbReference type="ARBA" id="ARBA00004141"/>
    </source>
</evidence>
<protein>
    <recommendedName>
        <fullName evidence="7">GtrA/DPMS transmembrane domain-containing protein</fullName>
    </recommendedName>
</protein>
<evidence type="ECO:0000256" key="5">
    <source>
        <dbReference type="ARBA" id="ARBA00023136"/>
    </source>
</evidence>
<dbReference type="Proteomes" id="UP000178109">
    <property type="component" value="Unassembled WGS sequence"/>
</dbReference>
<comment type="caution">
    <text evidence="8">The sequence shown here is derived from an EMBL/GenBank/DDBJ whole genome shotgun (WGS) entry which is preliminary data.</text>
</comment>
<dbReference type="GO" id="GO:0005886">
    <property type="term" value="C:plasma membrane"/>
    <property type="evidence" value="ECO:0007669"/>
    <property type="project" value="TreeGrafter"/>
</dbReference>
<accession>A0A1G2BNY2</accession>
<gene>
    <name evidence="8" type="ORF">A3H70_03890</name>
</gene>
<dbReference type="EMBL" id="MHKO01000059">
    <property type="protein sequence ID" value="OGY90845.1"/>
    <property type="molecule type" value="Genomic_DNA"/>
</dbReference>
<name>A0A1G2BNY2_9BACT</name>
<reference evidence="8 9" key="1">
    <citation type="journal article" date="2016" name="Nat. Commun.">
        <title>Thousands of microbial genomes shed light on interconnected biogeochemical processes in an aquifer system.</title>
        <authorList>
            <person name="Anantharaman K."/>
            <person name="Brown C.T."/>
            <person name="Hug L.A."/>
            <person name="Sharon I."/>
            <person name="Castelle C.J."/>
            <person name="Probst A.J."/>
            <person name="Thomas B.C."/>
            <person name="Singh A."/>
            <person name="Wilkins M.J."/>
            <person name="Karaoz U."/>
            <person name="Brodie E.L."/>
            <person name="Williams K.H."/>
            <person name="Hubbard S.S."/>
            <person name="Banfield J.F."/>
        </authorList>
    </citation>
    <scope>NUCLEOTIDE SEQUENCE [LARGE SCALE GENOMIC DNA]</scope>
</reference>
<dbReference type="GO" id="GO:0000271">
    <property type="term" value="P:polysaccharide biosynthetic process"/>
    <property type="evidence" value="ECO:0007669"/>
    <property type="project" value="InterPro"/>
</dbReference>
<evidence type="ECO:0000256" key="6">
    <source>
        <dbReference type="SAM" id="Phobius"/>
    </source>
</evidence>
<dbReference type="InterPro" id="IPR051401">
    <property type="entry name" value="GtrA_CellWall_Glycosyl"/>
</dbReference>
<evidence type="ECO:0000256" key="2">
    <source>
        <dbReference type="ARBA" id="ARBA00009399"/>
    </source>
</evidence>
<dbReference type="PANTHER" id="PTHR38459:SF1">
    <property type="entry name" value="PROPHAGE BACTOPRENOL-LINKED GLUCOSE TRANSLOCASE HOMOLOG"/>
    <property type="match status" value="1"/>
</dbReference>
<dbReference type="Pfam" id="PF04138">
    <property type="entry name" value="GtrA_DPMS_TM"/>
    <property type="match status" value="1"/>
</dbReference>
<keyword evidence="4 6" id="KW-1133">Transmembrane helix</keyword>
<proteinExistence type="inferred from homology"/>
<keyword evidence="5 6" id="KW-0472">Membrane</keyword>
<sequence>MKVVSFFSYKSLRGFIDGYLAAHFPVVSKLLNRHKTGVKYLFAGGTAAAVNLMLLYVLTDIIGVWYLTSSVVAFIASFITSFVLQKFWTFRDPGLGRIKKQFAIYIVLGAINFFSGPALLYVFVEVFHIWYLFGQVLAMGLLAAANYFINKFVTFKKDSSHESVNV</sequence>
<feature type="transmembrane region" description="Helical" evidence="6">
    <location>
        <begin position="38"/>
        <end position="58"/>
    </location>
</feature>
<evidence type="ECO:0000259" key="7">
    <source>
        <dbReference type="Pfam" id="PF04138"/>
    </source>
</evidence>